<keyword evidence="1" id="KW-0808">Transferase</keyword>
<feature type="compositionally biased region" description="Basic and acidic residues" evidence="2">
    <location>
        <begin position="541"/>
        <end position="590"/>
    </location>
</feature>
<dbReference type="PROSITE" id="PS51613">
    <property type="entry name" value="SAM_MT_RRMJ"/>
    <property type="match status" value="1"/>
</dbReference>
<feature type="region of interest" description="Disordered" evidence="2">
    <location>
        <begin position="529"/>
        <end position="590"/>
    </location>
</feature>
<dbReference type="Proteomes" id="UP001648503">
    <property type="component" value="Unassembled WGS sequence"/>
</dbReference>
<feature type="compositionally biased region" description="Basic and acidic residues" evidence="2">
    <location>
        <begin position="35"/>
        <end position="50"/>
    </location>
</feature>
<dbReference type="InterPro" id="IPR029063">
    <property type="entry name" value="SAM-dependent_MTases_sf"/>
</dbReference>
<proteinExistence type="predicted"/>
<protein>
    <recommendedName>
        <fullName evidence="1">Cap-specific mRNA (nucleoside-2'-O-)-methyltransferase 1</fullName>
        <ecNumber evidence="1">2.1.1.57</ecNumber>
    </recommendedName>
    <alternativeName>
        <fullName evidence="1">Cap1 2'O-ribose methyltransferase 1</fullName>
    </alternativeName>
</protein>
<evidence type="ECO:0000259" key="3">
    <source>
        <dbReference type="PROSITE" id="PS51613"/>
    </source>
</evidence>
<accession>A0ABQ8FI03</accession>
<organism evidence="4 5">
    <name type="scientific">Batrachochytrium salamandrivorans</name>
    <dbReference type="NCBI Taxonomy" id="1357716"/>
    <lineage>
        <taxon>Eukaryota</taxon>
        <taxon>Fungi</taxon>
        <taxon>Fungi incertae sedis</taxon>
        <taxon>Chytridiomycota</taxon>
        <taxon>Chytridiomycota incertae sedis</taxon>
        <taxon>Chytridiomycetes</taxon>
        <taxon>Rhizophydiales</taxon>
        <taxon>Rhizophydiales incertae sedis</taxon>
        <taxon>Batrachochytrium</taxon>
    </lineage>
</organism>
<keyword evidence="1" id="KW-0539">Nucleus</keyword>
<evidence type="ECO:0000256" key="1">
    <source>
        <dbReference type="RuleBase" id="RU368012"/>
    </source>
</evidence>
<dbReference type="SUPFAM" id="SSF53335">
    <property type="entry name" value="S-adenosyl-L-methionine-dependent methyltransferases"/>
    <property type="match status" value="1"/>
</dbReference>
<comment type="catalytic activity">
    <reaction evidence="1">
        <text>a 5'-end (N(7)-methyl 5'-triphosphoguanosine)-ribonucleoside in mRNA + S-adenosyl-L-methionine = a 5'-end (N(7)-methyl 5'-triphosphoguanosine)-(2'-O-methyl-ribonucleoside) in mRNA + S-adenosyl-L-homocysteine + H(+)</text>
        <dbReference type="Rhea" id="RHEA:67020"/>
        <dbReference type="Rhea" id="RHEA-COMP:17167"/>
        <dbReference type="Rhea" id="RHEA-COMP:17168"/>
        <dbReference type="ChEBI" id="CHEBI:15378"/>
        <dbReference type="ChEBI" id="CHEBI:57856"/>
        <dbReference type="ChEBI" id="CHEBI:59789"/>
        <dbReference type="ChEBI" id="CHEBI:156461"/>
        <dbReference type="ChEBI" id="CHEBI:167609"/>
        <dbReference type="EC" id="2.1.1.57"/>
    </reaction>
</comment>
<dbReference type="Gene3D" id="3.40.50.12760">
    <property type="match status" value="1"/>
</dbReference>
<keyword evidence="5" id="KW-1185">Reference proteome</keyword>
<evidence type="ECO:0000256" key="2">
    <source>
        <dbReference type="SAM" id="MobiDB-lite"/>
    </source>
</evidence>
<keyword evidence="1" id="KW-0489">Methyltransferase</keyword>
<reference evidence="4 5" key="1">
    <citation type="submission" date="2021-02" db="EMBL/GenBank/DDBJ databases">
        <title>Variation within the Batrachochytrium salamandrivorans European outbreak.</title>
        <authorList>
            <person name="Kelly M."/>
            <person name="Pasmans F."/>
            <person name="Shea T.P."/>
            <person name="Munoz J.F."/>
            <person name="Carranza S."/>
            <person name="Cuomo C.A."/>
            <person name="Martel A."/>
        </authorList>
    </citation>
    <scope>NUCLEOTIDE SEQUENCE [LARGE SCALE GENOMIC DNA]</scope>
    <source>
        <strain evidence="4 5">AMFP18/2</strain>
    </source>
</reference>
<name>A0ABQ8FI03_9FUNG</name>
<comment type="subcellular location">
    <subcellularLocation>
        <location evidence="1">Nucleus</location>
    </subcellularLocation>
</comment>
<dbReference type="EMBL" id="JAFCIX010000102">
    <property type="protein sequence ID" value="KAH6598575.1"/>
    <property type="molecule type" value="Genomic_DNA"/>
</dbReference>
<evidence type="ECO:0000313" key="5">
    <source>
        <dbReference type="Proteomes" id="UP001648503"/>
    </source>
</evidence>
<evidence type="ECO:0000313" key="4">
    <source>
        <dbReference type="EMBL" id="KAH6598575.1"/>
    </source>
</evidence>
<dbReference type="EC" id="2.1.1.57" evidence="1"/>
<dbReference type="PANTHER" id="PTHR16121:SF0">
    <property type="entry name" value="CAP-SPECIFIC MRNA (NUCLEOSIDE-2'-O-)-METHYLTRANSFERASE 1"/>
    <property type="match status" value="1"/>
</dbReference>
<dbReference type="Pfam" id="PF01728">
    <property type="entry name" value="FtsJ"/>
    <property type="match status" value="1"/>
</dbReference>
<keyword evidence="1" id="KW-0507">mRNA processing</keyword>
<feature type="domain" description="RrmJ-type SAM-dependent 2'-O-MTase" evidence="3">
    <location>
        <begin position="186"/>
        <end position="400"/>
    </location>
</feature>
<gene>
    <name evidence="4" type="ORF">BASA50_003613</name>
</gene>
<comment type="caution">
    <text evidence="4">The sequence shown here is derived from an EMBL/GenBank/DDBJ whole genome shotgun (WGS) entry which is preliminary data.</text>
</comment>
<dbReference type="InterPro" id="IPR050851">
    <property type="entry name" value="mRNA_Cap_2O-Ribose_MeTrfase"/>
</dbReference>
<dbReference type="InterPro" id="IPR002877">
    <property type="entry name" value="RNA_MeTrfase_FtsJ_dom"/>
</dbReference>
<dbReference type="InterPro" id="IPR025816">
    <property type="entry name" value="RrmJ-type_MeTrfase"/>
</dbReference>
<feature type="region of interest" description="Disordered" evidence="2">
    <location>
        <begin position="35"/>
        <end position="99"/>
    </location>
</feature>
<sequence>MAAPTEPSIAEVLYGTDDYRKTMIVSDIPPPDMHILRELSARSGASHDRNAGGPQRNWGSGSTNRSRPTPYSRPSNLSQRSDSDRHQQRRRSPSPQKVFRTNVKILYETPVSWLCQSAKTPPPDSWIQHATIHVHKAAPIDYSLLCYPDLVNQLVSTKKKLADLEKHVFNTGRDAANPYELLGKSVFINRSAVKMAGLDAQFNFLRLNLKTSNDHGLEFADLCSGPGGFTEYILWRKYSLREPVRGWGITLRGDQDFKFKQMIVPPGLHPHQNFEPFYGTDGTGDIYNDANINAFVAHVLQATGERGVDLVLADGGFSVLGDELYQEEHSHQLMLCQVLSMFRILKKGGSFVLKCFDLVTPLSGELVYILHLHFERIAILKPLASRPANAERYIVCENLVSGFPQSLIDHLHACNARFNLLRSSTIPAVSAHNHHQPGFGTRQERIELELQEVSDLFDRSWMLKDEEFVDFLQASNMKMAVKQREAIQELLKYAGCAETPVPLPFDQIYIRDQCLKAWQLPVLDIPEAVPTPRSYTSQDSNTHRTSEYIRYGRDDRHRRTETRDRHSGYNHREDTPYRRTDTNRYDGHGR</sequence>
<comment type="function">
    <text evidence="1">S-adenosyl-L-methionine-dependent methyltransferase that mediates RNA cap1 2'-O-ribose methylation to the 5'-cap structure of RNAs. Methylates the ribose of the first nucleotide of a m(7)GpppG-capped mRNA to produce m(7)GpppNmp (cap1).</text>
</comment>
<keyword evidence="1" id="KW-0506">mRNA capping</keyword>
<dbReference type="PANTHER" id="PTHR16121">
    <property type="entry name" value="CAP-SPECIFIC MRNA (NUCLEOSIDE-2'-O-)-METHYLTRANSFERASE 1-RELATED"/>
    <property type="match status" value="1"/>
</dbReference>
<keyword evidence="1" id="KW-0949">S-adenosyl-L-methionine</keyword>
<feature type="compositionally biased region" description="Polar residues" evidence="2">
    <location>
        <begin position="57"/>
        <end position="77"/>
    </location>
</feature>